<dbReference type="Proteomes" id="UP001058974">
    <property type="component" value="Chromosome 2"/>
</dbReference>
<organism evidence="2 3">
    <name type="scientific">Pisum sativum</name>
    <name type="common">Garden pea</name>
    <name type="synonym">Lathyrus oleraceus</name>
    <dbReference type="NCBI Taxonomy" id="3888"/>
    <lineage>
        <taxon>Eukaryota</taxon>
        <taxon>Viridiplantae</taxon>
        <taxon>Streptophyta</taxon>
        <taxon>Embryophyta</taxon>
        <taxon>Tracheophyta</taxon>
        <taxon>Spermatophyta</taxon>
        <taxon>Magnoliopsida</taxon>
        <taxon>eudicotyledons</taxon>
        <taxon>Gunneridae</taxon>
        <taxon>Pentapetalae</taxon>
        <taxon>rosids</taxon>
        <taxon>fabids</taxon>
        <taxon>Fabales</taxon>
        <taxon>Fabaceae</taxon>
        <taxon>Papilionoideae</taxon>
        <taxon>50 kb inversion clade</taxon>
        <taxon>NPAAA clade</taxon>
        <taxon>Hologalegina</taxon>
        <taxon>IRL clade</taxon>
        <taxon>Fabeae</taxon>
        <taxon>Lathyrus</taxon>
    </lineage>
</organism>
<name>A0A9D4YE22_PEA</name>
<accession>A0A9D4YE22</accession>
<dbReference type="Gramene" id="Psat02G0352400-T1">
    <property type="protein sequence ID" value="KAI5437444.1"/>
    <property type="gene ID" value="KIW84_023524"/>
</dbReference>
<evidence type="ECO:0000313" key="2">
    <source>
        <dbReference type="EMBL" id="KAI5437444.1"/>
    </source>
</evidence>
<gene>
    <name evidence="2" type="ORF">KIW84_023524</name>
</gene>
<sequence length="463" mass="53976">MFETHFFRNVITQWCNKYDARFFESRHHWNCWKMTITKSEQLKHGRQEKSCKNFRKNFDLNVTAQELEEEPDLQCELIENHYSGYREKHVDNHSMETDKHEELVPQAKTIEVSVDHLLILAQSAETLAAQSEDSVPCTHTANNQNQDQACSQELLGSLSSGSGTRLTQIRKQARCKYLLSGQDTDDDNQSKHLQRKTIRLSEIKHQARCKSKNDLPPSQMITGPRNEHRQGKMLRLSQMKHQARSKNNAVMQDSENHKECQHDAKRLRSFKTKKPRQQLRTERVKNSAGTRLQDDAILPKHNGLITYQQELPQTSEGTENLEANSREYKLQGHHGSNESSGLRYKSFQYIPNSLPVQNNVLLFTGLPNYTFQLYDPNLGQMLYLNHVQLKEYHRVISRHHRAERIKEQRATKYKQQKPKNHVLEANSKAQKENLPVKRLRLTQLRREVRIGNQCSVMQGPGKN</sequence>
<proteinExistence type="predicted"/>
<evidence type="ECO:0000313" key="3">
    <source>
        <dbReference type="Proteomes" id="UP001058974"/>
    </source>
</evidence>
<feature type="region of interest" description="Disordered" evidence="1">
    <location>
        <begin position="206"/>
        <end position="230"/>
    </location>
</feature>
<comment type="caution">
    <text evidence="2">The sequence shown here is derived from an EMBL/GenBank/DDBJ whole genome shotgun (WGS) entry which is preliminary data.</text>
</comment>
<protein>
    <submittedName>
        <fullName evidence="2">Uncharacterized protein</fullName>
    </submittedName>
</protein>
<reference evidence="2 3" key="1">
    <citation type="journal article" date="2022" name="Nat. Genet.">
        <title>Improved pea reference genome and pan-genome highlight genomic features and evolutionary characteristics.</title>
        <authorList>
            <person name="Yang T."/>
            <person name="Liu R."/>
            <person name="Luo Y."/>
            <person name="Hu S."/>
            <person name="Wang D."/>
            <person name="Wang C."/>
            <person name="Pandey M.K."/>
            <person name="Ge S."/>
            <person name="Xu Q."/>
            <person name="Li N."/>
            <person name="Li G."/>
            <person name="Huang Y."/>
            <person name="Saxena R.K."/>
            <person name="Ji Y."/>
            <person name="Li M."/>
            <person name="Yan X."/>
            <person name="He Y."/>
            <person name="Liu Y."/>
            <person name="Wang X."/>
            <person name="Xiang C."/>
            <person name="Varshney R.K."/>
            <person name="Ding H."/>
            <person name="Gao S."/>
            <person name="Zong X."/>
        </authorList>
    </citation>
    <scope>NUCLEOTIDE SEQUENCE [LARGE SCALE GENOMIC DNA]</scope>
    <source>
        <strain evidence="2 3">cv. Zhongwan 6</strain>
    </source>
</reference>
<keyword evidence="3" id="KW-1185">Reference proteome</keyword>
<dbReference type="AlphaFoldDB" id="A0A9D4YE22"/>
<evidence type="ECO:0000256" key="1">
    <source>
        <dbReference type="SAM" id="MobiDB-lite"/>
    </source>
</evidence>
<dbReference type="OrthoDB" id="1393393at2759"/>
<dbReference type="EMBL" id="JAMSHJ010000002">
    <property type="protein sequence ID" value="KAI5437444.1"/>
    <property type="molecule type" value="Genomic_DNA"/>
</dbReference>